<name>A0A914BWV6_9BILA</name>
<protein>
    <submittedName>
        <fullName evidence="2">Uncharacterized protein</fullName>
    </submittedName>
</protein>
<evidence type="ECO:0000313" key="2">
    <source>
        <dbReference type="WBParaSite" id="ACRNAN_Path_1182.g4579.t1"/>
    </source>
</evidence>
<dbReference type="Proteomes" id="UP000887540">
    <property type="component" value="Unplaced"/>
</dbReference>
<dbReference type="WBParaSite" id="ACRNAN_Path_1182.g4579.t1">
    <property type="protein sequence ID" value="ACRNAN_Path_1182.g4579.t1"/>
    <property type="gene ID" value="ACRNAN_Path_1182.g4579"/>
</dbReference>
<proteinExistence type="predicted"/>
<keyword evidence="1" id="KW-1185">Reference proteome</keyword>
<sequence length="92" mass="10560">MKRSFSCSTCNNRNDRVKRRTEIEDFQKMRAYHLKTCTPCAVGSSPRVMKRAADFEDASFDPFSQCDNSCCAYDKCIYTKLIRTSSLSNKHG</sequence>
<dbReference type="AlphaFoldDB" id="A0A914BWV6"/>
<reference evidence="2" key="1">
    <citation type="submission" date="2022-11" db="UniProtKB">
        <authorList>
            <consortium name="WormBaseParasite"/>
        </authorList>
    </citation>
    <scope>IDENTIFICATION</scope>
</reference>
<accession>A0A914BWV6</accession>
<evidence type="ECO:0000313" key="1">
    <source>
        <dbReference type="Proteomes" id="UP000887540"/>
    </source>
</evidence>
<organism evidence="1 2">
    <name type="scientific">Acrobeloides nanus</name>
    <dbReference type="NCBI Taxonomy" id="290746"/>
    <lineage>
        <taxon>Eukaryota</taxon>
        <taxon>Metazoa</taxon>
        <taxon>Ecdysozoa</taxon>
        <taxon>Nematoda</taxon>
        <taxon>Chromadorea</taxon>
        <taxon>Rhabditida</taxon>
        <taxon>Tylenchina</taxon>
        <taxon>Cephalobomorpha</taxon>
        <taxon>Cephaloboidea</taxon>
        <taxon>Cephalobidae</taxon>
        <taxon>Acrobeloides</taxon>
    </lineage>
</organism>